<evidence type="ECO:0008006" key="3">
    <source>
        <dbReference type="Google" id="ProtNLM"/>
    </source>
</evidence>
<evidence type="ECO:0000313" key="2">
    <source>
        <dbReference type="Proteomes" id="UP000215506"/>
    </source>
</evidence>
<reference evidence="1 2" key="1">
    <citation type="submission" date="2017-07" db="EMBL/GenBank/DDBJ databases">
        <title>First draft Genome Sequence of Nocardia cerradoensis isolated from human infection.</title>
        <authorList>
            <person name="Carrasco G."/>
        </authorList>
    </citation>
    <scope>NUCLEOTIDE SEQUENCE [LARGE SCALE GENOMIC DNA]</scope>
    <source>
        <strain evidence="1 2">CNM20130759</strain>
    </source>
</reference>
<evidence type="ECO:0000313" key="1">
    <source>
        <dbReference type="EMBL" id="OXR41586.1"/>
    </source>
</evidence>
<gene>
    <name evidence="1" type="ORF">B7C42_06227</name>
</gene>
<name>A0A231GYB2_9NOCA</name>
<proteinExistence type="predicted"/>
<keyword evidence="2" id="KW-1185">Reference proteome</keyword>
<dbReference type="RefSeq" id="WP_039783601.1">
    <property type="nucleotide sequence ID" value="NZ_JAAXOR010000001.1"/>
</dbReference>
<protein>
    <recommendedName>
        <fullName evidence="3">TetR family transcriptional regulator</fullName>
    </recommendedName>
</protein>
<organism evidence="1 2">
    <name type="scientific">Nocardia cerradoensis</name>
    <dbReference type="NCBI Taxonomy" id="85688"/>
    <lineage>
        <taxon>Bacteria</taxon>
        <taxon>Bacillati</taxon>
        <taxon>Actinomycetota</taxon>
        <taxon>Actinomycetes</taxon>
        <taxon>Mycobacteriales</taxon>
        <taxon>Nocardiaceae</taxon>
        <taxon>Nocardia</taxon>
    </lineage>
</organism>
<dbReference type="EMBL" id="NGAF01000018">
    <property type="protein sequence ID" value="OXR41586.1"/>
    <property type="molecule type" value="Genomic_DNA"/>
</dbReference>
<sequence>MTPTGVAAVIEPDLRAIGWEDPAAVAQLVVAMVAEIAFVELYADEPQPALRSAVISLISR</sequence>
<dbReference type="AlphaFoldDB" id="A0A231GYB2"/>
<comment type="caution">
    <text evidence="1">The sequence shown here is derived from an EMBL/GenBank/DDBJ whole genome shotgun (WGS) entry which is preliminary data.</text>
</comment>
<accession>A0A231GYB2</accession>
<dbReference type="Proteomes" id="UP000215506">
    <property type="component" value="Unassembled WGS sequence"/>
</dbReference>